<protein>
    <submittedName>
        <fullName evidence="1">Uncharacterized protein</fullName>
    </submittedName>
</protein>
<name>A0A8S5URI2_9CAUD</name>
<proteinExistence type="predicted"/>
<dbReference type="EMBL" id="BK016126">
    <property type="protein sequence ID" value="DAF97105.1"/>
    <property type="molecule type" value="Genomic_DNA"/>
</dbReference>
<reference evidence="1" key="1">
    <citation type="journal article" date="2021" name="Proc. Natl. Acad. Sci. U.S.A.">
        <title>A Catalog of Tens of Thousands of Viruses from Human Metagenomes Reveals Hidden Associations with Chronic Diseases.</title>
        <authorList>
            <person name="Tisza M.J."/>
            <person name="Buck C.B."/>
        </authorList>
    </citation>
    <scope>NUCLEOTIDE SEQUENCE</scope>
    <source>
        <strain evidence="1">Cthae16</strain>
    </source>
</reference>
<sequence length="44" mass="5118">MNRDEIMQAIEAILKRGNDAEVRRKGDRIIVLEVKKTIKHRASD</sequence>
<accession>A0A8S5URI2</accession>
<organism evidence="1">
    <name type="scientific">Siphoviridae sp. cthae16</name>
    <dbReference type="NCBI Taxonomy" id="2825617"/>
    <lineage>
        <taxon>Viruses</taxon>
        <taxon>Duplodnaviria</taxon>
        <taxon>Heunggongvirae</taxon>
        <taxon>Uroviricota</taxon>
        <taxon>Caudoviricetes</taxon>
    </lineage>
</organism>
<evidence type="ECO:0000313" key="1">
    <source>
        <dbReference type="EMBL" id="DAF97105.1"/>
    </source>
</evidence>